<proteinExistence type="predicted"/>
<evidence type="ECO:0000256" key="2">
    <source>
        <dbReference type="PROSITE-ProRule" id="PRU00335"/>
    </source>
</evidence>
<dbReference type="GO" id="GO:0003700">
    <property type="term" value="F:DNA-binding transcription factor activity"/>
    <property type="evidence" value="ECO:0007669"/>
    <property type="project" value="TreeGrafter"/>
</dbReference>
<dbReference type="InterPro" id="IPR009057">
    <property type="entry name" value="Homeodomain-like_sf"/>
</dbReference>
<dbReference type="Pfam" id="PF00440">
    <property type="entry name" value="TetR_N"/>
    <property type="match status" value="1"/>
</dbReference>
<feature type="DNA-binding region" description="H-T-H motif" evidence="2">
    <location>
        <begin position="18"/>
        <end position="37"/>
    </location>
</feature>
<dbReference type="PROSITE" id="PS50977">
    <property type="entry name" value="HTH_TETR_2"/>
    <property type="match status" value="1"/>
</dbReference>
<evidence type="ECO:0000259" key="3">
    <source>
        <dbReference type="PROSITE" id="PS50977"/>
    </source>
</evidence>
<dbReference type="PANTHER" id="PTHR30055:SF226">
    <property type="entry name" value="HTH-TYPE TRANSCRIPTIONAL REGULATOR PKSA"/>
    <property type="match status" value="1"/>
</dbReference>
<dbReference type="SUPFAM" id="SSF46689">
    <property type="entry name" value="Homeodomain-like"/>
    <property type="match status" value="1"/>
</dbReference>
<dbReference type="AlphaFoldDB" id="A0A1Q9JLI1"/>
<organism evidence="4 5">
    <name type="scientific">Hornefia porci</name>
    <dbReference type="NCBI Taxonomy" id="2652292"/>
    <lineage>
        <taxon>Bacteria</taxon>
        <taxon>Bacillati</taxon>
        <taxon>Bacillota</taxon>
        <taxon>Clostridia</taxon>
        <taxon>Peptostreptococcales</taxon>
        <taxon>Anaerovoracaceae</taxon>
        <taxon>Hornefia</taxon>
    </lineage>
</organism>
<dbReference type="EMBL" id="MJIE01000001">
    <property type="protein sequence ID" value="OLR57017.1"/>
    <property type="molecule type" value="Genomic_DNA"/>
</dbReference>
<evidence type="ECO:0000313" key="4">
    <source>
        <dbReference type="EMBL" id="OLR57017.1"/>
    </source>
</evidence>
<dbReference type="PANTHER" id="PTHR30055">
    <property type="entry name" value="HTH-TYPE TRANSCRIPTIONAL REGULATOR RUTR"/>
    <property type="match status" value="1"/>
</dbReference>
<comment type="caution">
    <text evidence="4">The sequence shown here is derived from an EMBL/GenBank/DDBJ whole genome shotgun (WGS) entry which is preliminary data.</text>
</comment>
<accession>A0A1Q9JLI1</accession>
<dbReference type="OrthoDB" id="9814200at2"/>
<dbReference type="STRING" id="1261640.BHK98_09335"/>
<dbReference type="PRINTS" id="PR00455">
    <property type="entry name" value="HTHTETR"/>
</dbReference>
<sequence length="215" mass="24262">MLHAAIRLFLQNGYERTTTSSIAKGAGMAPSSFFAAFASKEELLLVLVKIMFAGQFESAEQMKGATEDDPVLLYAVETALQMYITELSEPLRDLYVTGYSLPSTSEYIYSSTAKRLPHIFGQYMPDAQEKDFYEMDIASAGMMRAYMARPCDFYFTVENKISRFLESSLTLYAVPKEKQRRVIERVLEMNLKTAAEKIITGMAQKAEDGIDLIEE</sequence>
<gene>
    <name evidence="4" type="ORF">BHK98_09335</name>
</gene>
<dbReference type="Proteomes" id="UP000187404">
    <property type="component" value="Unassembled WGS sequence"/>
</dbReference>
<evidence type="ECO:0000313" key="5">
    <source>
        <dbReference type="Proteomes" id="UP000187404"/>
    </source>
</evidence>
<protein>
    <recommendedName>
        <fullName evidence="3">HTH tetR-type domain-containing protein</fullName>
    </recommendedName>
</protein>
<keyword evidence="5" id="KW-1185">Reference proteome</keyword>
<dbReference type="Gene3D" id="1.10.357.10">
    <property type="entry name" value="Tetracycline Repressor, domain 2"/>
    <property type="match status" value="1"/>
</dbReference>
<evidence type="ECO:0000256" key="1">
    <source>
        <dbReference type="ARBA" id="ARBA00023125"/>
    </source>
</evidence>
<feature type="domain" description="HTH tetR-type" evidence="3">
    <location>
        <begin position="1"/>
        <end position="55"/>
    </location>
</feature>
<name>A0A1Q9JLI1_9FIRM</name>
<dbReference type="GO" id="GO:0000976">
    <property type="term" value="F:transcription cis-regulatory region binding"/>
    <property type="evidence" value="ECO:0007669"/>
    <property type="project" value="TreeGrafter"/>
</dbReference>
<keyword evidence="1 2" id="KW-0238">DNA-binding</keyword>
<dbReference type="InterPro" id="IPR001647">
    <property type="entry name" value="HTH_TetR"/>
</dbReference>
<reference evidence="4 5" key="1">
    <citation type="journal article" date="2016" name="Appl. Environ. Microbiol.">
        <title>Function and Phylogeny of Bacterial Butyryl Coenzyme A:Acetate Transferases and Their Diversity in the Proximal Colon of Swine.</title>
        <authorList>
            <person name="Trachsel J."/>
            <person name="Bayles D.O."/>
            <person name="Looft T."/>
            <person name="Levine U.Y."/>
            <person name="Allen H.K."/>
        </authorList>
    </citation>
    <scope>NUCLEOTIDE SEQUENCE [LARGE SCALE GENOMIC DNA]</scope>
    <source>
        <strain evidence="4 5">68-3-10</strain>
    </source>
</reference>
<dbReference type="InterPro" id="IPR050109">
    <property type="entry name" value="HTH-type_TetR-like_transc_reg"/>
</dbReference>